<dbReference type="GO" id="GO:0005886">
    <property type="term" value="C:plasma membrane"/>
    <property type="evidence" value="ECO:0007669"/>
    <property type="project" value="TreeGrafter"/>
</dbReference>
<feature type="transmembrane region" description="Helical" evidence="6">
    <location>
        <begin position="380"/>
        <end position="401"/>
    </location>
</feature>
<gene>
    <name evidence="8" type="ORF">B0J11DRAFT_620446</name>
</gene>
<dbReference type="OrthoDB" id="10021397at2759"/>
<name>A0A9P9I7B7_9PLEO</name>
<dbReference type="Pfam" id="PF07690">
    <property type="entry name" value="MFS_1"/>
    <property type="match status" value="1"/>
</dbReference>
<dbReference type="PRINTS" id="PR01036">
    <property type="entry name" value="TCRTETB"/>
</dbReference>
<feature type="region of interest" description="Disordered" evidence="5">
    <location>
        <begin position="512"/>
        <end position="531"/>
    </location>
</feature>
<feature type="transmembrane region" description="Helical" evidence="6">
    <location>
        <begin position="214"/>
        <end position="235"/>
    </location>
</feature>
<dbReference type="Gene3D" id="1.20.1720.10">
    <property type="entry name" value="Multidrug resistance protein D"/>
    <property type="match status" value="1"/>
</dbReference>
<evidence type="ECO:0000256" key="6">
    <source>
        <dbReference type="SAM" id="Phobius"/>
    </source>
</evidence>
<comment type="subcellular location">
    <subcellularLocation>
        <location evidence="1">Membrane</location>
        <topology evidence="1">Multi-pass membrane protein</topology>
    </subcellularLocation>
</comment>
<dbReference type="PROSITE" id="PS50850">
    <property type="entry name" value="MFS"/>
    <property type="match status" value="1"/>
</dbReference>
<feature type="transmembrane region" description="Helical" evidence="6">
    <location>
        <begin position="349"/>
        <end position="368"/>
    </location>
</feature>
<evidence type="ECO:0000256" key="1">
    <source>
        <dbReference type="ARBA" id="ARBA00004141"/>
    </source>
</evidence>
<feature type="transmembrane region" description="Helical" evidence="6">
    <location>
        <begin position="174"/>
        <end position="194"/>
    </location>
</feature>
<evidence type="ECO:0000256" key="5">
    <source>
        <dbReference type="SAM" id="MobiDB-lite"/>
    </source>
</evidence>
<feature type="transmembrane region" description="Helical" evidence="6">
    <location>
        <begin position="481"/>
        <end position="503"/>
    </location>
</feature>
<protein>
    <submittedName>
        <fullName evidence="8">Major facilitator superfamily domain-containing protein</fullName>
    </submittedName>
</protein>
<evidence type="ECO:0000256" key="3">
    <source>
        <dbReference type="ARBA" id="ARBA00022989"/>
    </source>
</evidence>
<dbReference type="SUPFAM" id="SSF103473">
    <property type="entry name" value="MFS general substrate transporter"/>
    <property type="match status" value="1"/>
</dbReference>
<reference evidence="8" key="1">
    <citation type="journal article" date="2021" name="Nat. Commun.">
        <title>Genetic determinants of endophytism in the Arabidopsis root mycobiome.</title>
        <authorList>
            <person name="Mesny F."/>
            <person name="Miyauchi S."/>
            <person name="Thiergart T."/>
            <person name="Pickel B."/>
            <person name="Atanasova L."/>
            <person name="Karlsson M."/>
            <person name="Huettel B."/>
            <person name="Barry K.W."/>
            <person name="Haridas S."/>
            <person name="Chen C."/>
            <person name="Bauer D."/>
            <person name="Andreopoulos W."/>
            <person name="Pangilinan J."/>
            <person name="LaButti K."/>
            <person name="Riley R."/>
            <person name="Lipzen A."/>
            <person name="Clum A."/>
            <person name="Drula E."/>
            <person name="Henrissat B."/>
            <person name="Kohler A."/>
            <person name="Grigoriev I.V."/>
            <person name="Martin F.M."/>
            <person name="Hacquard S."/>
        </authorList>
    </citation>
    <scope>NUCLEOTIDE SEQUENCE</scope>
    <source>
        <strain evidence="8">MPI-CAGE-CH-0243</strain>
    </source>
</reference>
<dbReference type="PANTHER" id="PTHR23501">
    <property type="entry name" value="MAJOR FACILITATOR SUPERFAMILY"/>
    <property type="match status" value="1"/>
</dbReference>
<evidence type="ECO:0000313" key="8">
    <source>
        <dbReference type="EMBL" id="KAH7109295.1"/>
    </source>
</evidence>
<organism evidence="8 9">
    <name type="scientific">Dendryphion nanum</name>
    <dbReference type="NCBI Taxonomy" id="256645"/>
    <lineage>
        <taxon>Eukaryota</taxon>
        <taxon>Fungi</taxon>
        <taxon>Dikarya</taxon>
        <taxon>Ascomycota</taxon>
        <taxon>Pezizomycotina</taxon>
        <taxon>Dothideomycetes</taxon>
        <taxon>Pleosporomycetidae</taxon>
        <taxon>Pleosporales</taxon>
        <taxon>Torulaceae</taxon>
        <taxon>Dendryphion</taxon>
    </lineage>
</organism>
<evidence type="ECO:0000256" key="4">
    <source>
        <dbReference type="ARBA" id="ARBA00023136"/>
    </source>
</evidence>
<dbReference type="Gene3D" id="1.20.1250.20">
    <property type="entry name" value="MFS general substrate transporter like domains"/>
    <property type="match status" value="1"/>
</dbReference>
<dbReference type="PANTHER" id="PTHR23501:SF199">
    <property type="entry name" value="MFS EFFLUX TRANSPORTER INPD-RELATED"/>
    <property type="match status" value="1"/>
</dbReference>
<feature type="transmembrane region" description="Helical" evidence="6">
    <location>
        <begin position="143"/>
        <end position="167"/>
    </location>
</feature>
<dbReference type="InterPro" id="IPR011701">
    <property type="entry name" value="MFS"/>
</dbReference>
<keyword evidence="2 6" id="KW-0812">Transmembrane</keyword>
<dbReference type="EMBL" id="JAGMWT010000033">
    <property type="protein sequence ID" value="KAH7109295.1"/>
    <property type="molecule type" value="Genomic_DNA"/>
</dbReference>
<dbReference type="GO" id="GO:0022857">
    <property type="term" value="F:transmembrane transporter activity"/>
    <property type="evidence" value="ECO:0007669"/>
    <property type="project" value="InterPro"/>
</dbReference>
<feature type="transmembrane region" description="Helical" evidence="6">
    <location>
        <begin position="445"/>
        <end position="469"/>
    </location>
</feature>
<feature type="transmembrane region" description="Helical" evidence="6">
    <location>
        <begin position="247"/>
        <end position="264"/>
    </location>
</feature>
<dbReference type="Proteomes" id="UP000700596">
    <property type="component" value="Unassembled WGS sequence"/>
</dbReference>
<dbReference type="InterPro" id="IPR020846">
    <property type="entry name" value="MFS_dom"/>
</dbReference>
<feature type="transmembrane region" description="Helical" evidence="6">
    <location>
        <begin position="319"/>
        <end position="343"/>
    </location>
</feature>
<dbReference type="CDD" id="cd17502">
    <property type="entry name" value="MFS_Azr1_MDR_like"/>
    <property type="match status" value="1"/>
</dbReference>
<keyword evidence="3 6" id="KW-1133">Transmembrane helix</keyword>
<comment type="caution">
    <text evidence="8">The sequence shown here is derived from an EMBL/GenBank/DDBJ whole genome shotgun (WGS) entry which is preliminary data.</text>
</comment>
<dbReference type="AlphaFoldDB" id="A0A9P9I7B7"/>
<feature type="transmembrane region" description="Helical" evidence="6">
    <location>
        <begin position="284"/>
        <end position="307"/>
    </location>
</feature>
<feature type="domain" description="Major facilitator superfamily (MFS) profile" evidence="7">
    <location>
        <begin position="21"/>
        <end position="470"/>
    </location>
</feature>
<keyword evidence="9" id="KW-1185">Reference proteome</keyword>
<proteinExistence type="predicted"/>
<evidence type="ECO:0000259" key="7">
    <source>
        <dbReference type="PROSITE" id="PS50850"/>
    </source>
</evidence>
<feature type="transmembrane region" description="Helical" evidence="6">
    <location>
        <begin position="86"/>
        <end position="105"/>
    </location>
</feature>
<dbReference type="InterPro" id="IPR036259">
    <property type="entry name" value="MFS_trans_sf"/>
</dbReference>
<sequence length="531" mass="56846">MATTAPSVPPAEMSRLKLVLVMIGLCLAVFLTGMDQTILATAAPTISDEFHTVSDIAWWTDIYLLTLSSFQLFYGKLYTLFPIKPVYIVAIVLFEIGSLICTTAPDSAALISGRAIAGVGASGIFSGGVLITTKLIPLAKRPAYLGIMSAIFGLAAIVGPFIGGALADRSTWRWCFGINLPLGAATIIICMWLVHTPDEPTTHTMSLREKLEQFDIVGMTLTIFGLVCLLLGLQWGGSKYEWKNGRVIALLVMAGILLAAFALLQRTDRASKVRTIPRSIAKDYNIWFAATYAIGITGGIYVALVYLPLWFQIIRNKTALTSGILLTPTIAGYVIASVVAGAITSATGYYNISMILGTILLIPGSALLTTLKPHTSTSRLIGFEVLYGLGAGFGFGQPSYIVQTLLPEPDVPIGVTFITLVQNLSASIFVAVGQSVFRNRLHQDLGSLIPGGAMLDSGASHVLSLIPPIDRPRAFEAYSDALIHTIYISLALACTTVVGAISVKWQSMKATKTHQSPELSEEPQTDPTSEK</sequence>
<accession>A0A9P9I7B7</accession>
<evidence type="ECO:0000256" key="2">
    <source>
        <dbReference type="ARBA" id="ARBA00022692"/>
    </source>
</evidence>
<keyword evidence="4 6" id="KW-0472">Membrane</keyword>
<feature type="transmembrane region" description="Helical" evidence="6">
    <location>
        <begin position="413"/>
        <end position="433"/>
    </location>
</feature>
<evidence type="ECO:0000313" key="9">
    <source>
        <dbReference type="Proteomes" id="UP000700596"/>
    </source>
</evidence>